<dbReference type="OrthoDB" id="4457864at2"/>
<dbReference type="Pfam" id="PF00196">
    <property type="entry name" value="GerE"/>
    <property type="match status" value="1"/>
</dbReference>
<evidence type="ECO:0000313" key="3">
    <source>
        <dbReference type="Proteomes" id="UP000006057"/>
    </source>
</evidence>
<reference evidence="2 3" key="1">
    <citation type="submission" date="2012-06" db="EMBL/GenBank/DDBJ databases">
        <title>Complete sequence of chromosome of Mycobacterium chubuense NBB4.</title>
        <authorList>
            <consortium name="US DOE Joint Genome Institute"/>
            <person name="Lucas S."/>
            <person name="Han J."/>
            <person name="Lapidus A."/>
            <person name="Cheng J.-F."/>
            <person name="Goodwin L."/>
            <person name="Pitluck S."/>
            <person name="Peters L."/>
            <person name="Mikhailova N."/>
            <person name="Teshima H."/>
            <person name="Detter J.C."/>
            <person name="Han C."/>
            <person name="Tapia R."/>
            <person name="Land M."/>
            <person name="Hauser L."/>
            <person name="Kyrpides N."/>
            <person name="Ivanova N."/>
            <person name="Pagani I."/>
            <person name="Mattes T."/>
            <person name="Holmes A."/>
            <person name="Rutledge P."/>
            <person name="Paulsen I."/>
            <person name="Coleman N."/>
            <person name="Woyke T."/>
        </authorList>
    </citation>
    <scope>NUCLEOTIDE SEQUENCE [LARGE SCALE GENOMIC DNA]</scope>
    <source>
        <strain evidence="2 3">NBB4</strain>
    </source>
</reference>
<name>I4BEG6_MYCCN</name>
<proteinExistence type="predicted"/>
<dbReference type="HOGENOM" id="CLU_037939_3_0_11"/>
<dbReference type="GO" id="GO:0006355">
    <property type="term" value="P:regulation of DNA-templated transcription"/>
    <property type="evidence" value="ECO:0007669"/>
    <property type="project" value="InterPro"/>
</dbReference>
<evidence type="ECO:0000313" key="2">
    <source>
        <dbReference type="EMBL" id="AFM15673.1"/>
    </source>
</evidence>
<dbReference type="SUPFAM" id="SSF46894">
    <property type="entry name" value="C-terminal effector domain of the bipartite response regulators"/>
    <property type="match status" value="1"/>
</dbReference>
<dbReference type="KEGG" id="mcb:Mycch_0859"/>
<dbReference type="GO" id="GO:0003677">
    <property type="term" value="F:DNA binding"/>
    <property type="evidence" value="ECO:0007669"/>
    <property type="project" value="UniProtKB-KW"/>
</dbReference>
<dbReference type="eggNOG" id="COG2771">
    <property type="taxonomic scope" value="Bacteria"/>
</dbReference>
<organism evidence="2 3">
    <name type="scientific">Mycolicibacterium chubuense (strain NBB4)</name>
    <name type="common">Mycobacterium chubuense</name>
    <dbReference type="NCBI Taxonomy" id="710421"/>
    <lineage>
        <taxon>Bacteria</taxon>
        <taxon>Bacillati</taxon>
        <taxon>Actinomycetota</taxon>
        <taxon>Actinomycetes</taxon>
        <taxon>Mycobacteriales</taxon>
        <taxon>Mycobacteriaceae</taxon>
        <taxon>Mycolicibacterium</taxon>
    </lineage>
</organism>
<protein>
    <submittedName>
        <fullName evidence="2">DNA-binding protein with HTH domain</fullName>
    </submittedName>
</protein>
<dbReference type="AlphaFoldDB" id="I4BEG6"/>
<feature type="domain" description="HTH luxR-type" evidence="1">
    <location>
        <begin position="304"/>
        <end position="361"/>
    </location>
</feature>
<dbReference type="InterPro" id="IPR000792">
    <property type="entry name" value="Tscrpt_reg_LuxR_C"/>
</dbReference>
<dbReference type="SMART" id="SM00421">
    <property type="entry name" value="HTH_LUXR"/>
    <property type="match status" value="1"/>
</dbReference>
<keyword evidence="2" id="KW-0238">DNA-binding</keyword>
<dbReference type="Gene3D" id="1.10.10.10">
    <property type="entry name" value="Winged helix-like DNA-binding domain superfamily/Winged helix DNA-binding domain"/>
    <property type="match status" value="1"/>
</dbReference>
<evidence type="ECO:0000259" key="1">
    <source>
        <dbReference type="SMART" id="SM00421"/>
    </source>
</evidence>
<dbReference type="InterPro" id="IPR036388">
    <property type="entry name" value="WH-like_DNA-bd_sf"/>
</dbReference>
<keyword evidence="3" id="KW-1185">Reference proteome</keyword>
<dbReference type="EMBL" id="CP003053">
    <property type="protein sequence ID" value="AFM15673.1"/>
    <property type="molecule type" value="Genomic_DNA"/>
</dbReference>
<sequence length="366" mass="39086">MVTIDDFSRVVSTIYASSTDPANWAVAMADISRALGATGSGLVIGASGGRSVALGSSMPAEAITTYEQYYHSLDFVLHACEVSPAGLIRGGRELLAERTNSEFYADWQSPFDLTDGLFVQLSAAPKSHSLAISAPERSEPFDTAERVGFVSALIPHLRQALRTQEHLAELGEAAAGAAEAIDSLRHGVVVLAGTRVVVHFNAMARRIFNADDGLRVCADGVHATRRSTDEKLQNAVTAALVTQPNGARSGDSLLCSRPSGKRPYVIHVVPLAPPADEPSATRALLLIVDPERGREPPTAVIRQLFGLTKAEADVAMRIVNGDALDTIAADLVLSRATVKTHLQRVFDKTDTHRQAELVRLLMAIVP</sequence>
<gene>
    <name evidence="2" type="ordered locus">Mycch_0859</name>
</gene>
<accession>I4BEG6</accession>
<dbReference type="PATRIC" id="fig|710421.3.peg.867"/>
<dbReference type="PRINTS" id="PR00038">
    <property type="entry name" value="HTHLUXR"/>
</dbReference>
<dbReference type="Proteomes" id="UP000006057">
    <property type="component" value="Chromosome"/>
</dbReference>
<dbReference type="STRING" id="710421.Mycch_0859"/>
<dbReference type="RefSeq" id="WP_014814164.1">
    <property type="nucleotide sequence ID" value="NC_018027.1"/>
</dbReference>
<dbReference type="InterPro" id="IPR016032">
    <property type="entry name" value="Sig_transdc_resp-reg_C-effctor"/>
</dbReference>